<dbReference type="Pfam" id="PF01590">
    <property type="entry name" value="GAF"/>
    <property type="match status" value="1"/>
</dbReference>
<gene>
    <name evidence="3" type="ORF">GTP81_06515</name>
</gene>
<evidence type="ECO:0000259" key="2">
    <source>
        <dbReference type="Pfam" id="PF12728"/>
    </source>
</evidence>
<sequence length="252" mass="27856">MKTRPSIHDQPEGDSVLTTRAAARLLGVAVSTAQLWMESGAIHSWKTPGGHRRCRLSEIERLIRQRGVDEPAPFKPAASAPLPAEFLMPEAPAYPTLACEPERLAALAASGLIDSEADASFDRITWLATQITQCPMALVSLLTSRRQWFKSRIGVDAPETPRDWAFCSYAILREEGLVVHDARLDERFRDNPLVTGPPFIRFYAGVPVLDAALNRLGTLCVLDSQPRRLSEEQSRGLMELARMVSERIARGG</sequence>
<dbReference type="CDD" id="cd04762">
    <property type="entry name" value="HTH_MerR-trunc"/>
    <property type="match status" value="1"/>
</dbReference>
<comment type="caution">
    <text evidence="3">The sequence shown here is derived from an EMBL/GenBank/DDBJ whole genome shotgun (WGS) entry which is preliminary data.</text>
</comment>
<reference evidence="3 4" key="1">
    <citation type="submission" date="2019-12" db="EMBL/GenBank/DDBJ databases">
        <title>Novel species isolated from a subtropical stream in China.</title>
        <authorList>
            <person name="Lu H."/>
        </authorList>
    </citation>
    <scope>NUCLEOTIDE SEQUENCE [LARGE SCALE GENOMIC DNA]</scope>
    <source>
        <strain evidence="3 4">FT107W</strain>
    </source>
</reference>
<accession>A0A845HBB4</accession>
<evidence type="ECO:0000313" key="4">
    <source>
        <dbReference type="Proteomes" id="UP000484875"/>
    </source>
</evidence>
<dbReference type="InterPro" id="IPR029016">
    <property type="entry name" value="GAF-like_dom_sf"/>
</dbReference>
<dbReference type="Pfam" id="PF12728">
    <property type="entry name" value="HTH_17"/>
    <property type="match status" value="1"/>
</dbReference>
<dbReference type="PANTHER" id="PTHR43102">
    <property type="entry name" value="SLR1143 PROTEIN"/>
    <property type="match status" value="1"/>
</dbReference>
<dbReference type="Gene3D" id="3.30.450.40">
    <property type="match status" value="1"/>
</dbReference>
<dbReference type="InterPro" id="IPR009061">
    <property type="entry name" value="DNA-bd_dom_put_sf"/>
</dbReference>
<dbReference type="AlphaFoldDB" id="A0A845HBB4"/>
<feature type="domain" description="Helix-turn-helix" evidence="2">
    <location>
        <begin position="16"/>
        <end position="66"/>
    </location>
</feature>
<dbReference type="Proteomes" id="UP000484875">
    <property type="component" value="Unassembled WGS sequence"/>
</dbReference>
<dbReference type="RefSeq" id="WP_161089121.1">
    <property type="nucleotide sequence ID" value="NZ_WWCV01000008.1"/>
</dbReference>
<feature type="domain" description="GAF" evidence="1">
    <location>
        <begin position="118"/>
        <end position="247"/>
    </location>
</feature>
<evidence type="ECO:0000313" key="3">
    <source>
        <dbReference type="EMBL" id="MYN16402.1"/>
    </source>
</evidence>
<name>A0A845HBB4_9BURK</name>
<evidence type="ECO:0000259" key="1">
    <source>
        <dbReference type="Pfam" id="PF01590"/>
    </source>
</evidence>
<keyword evidence="4" id="KW-1185">Reference proteome</keyword>
<dbReference type="EMBL" id="WWCV01000008">
    <property type="protein sequence ID" value="MYN16402.1"/>
    <property type="molecule type" value="Genomic_DNA"/>
</dbReference>
<dbReference type="InterPro" id="IPR003018">
    <property type="entry name" value="GAF"/>
</dbReference>
<organism evidence="3 4">
    <name type="scientific">Duganella vulcania</name>
    <dbReference type="NCBI Taxonomy" id="2692166"/>
    <lineage>
        <taxon>Bacteria</taxon>
        <taxon>Pseudomonadati</taxon>
        <taxon>Pseudomonadota</taxon>
        <taxon>Betaproteobacteria</taxon>
        <taxon>Burkholderiales</taxon>
        <taxon>Oxalobacteraceae</taxon>
        <taxon>Telluria group</taxon>
        <taxon>Duganella</taxon>
    </lineage>
</organism>
<dbReference type="SUPFAM" id="SSF55781">
    <property type="entry name" value="GAF domain-like"/>
    <property type="match status" value="1"/>
</dbReference>
<dbReference type="Gene3D" id="1.10.1660.10">
    <property type="match status" value="1"/>
</dbReference>
<dbReference type="InterPro" id="IPR041657">
    <property type="entry name" value="HTH_17"/>
</dbReference>
<proteinExistence type="predicted"/>
<dbReference type="PANTHER" id="PTHR43102:SF2">
    <property type="entry name" value="GAF DOMAIN-CONTAINING PROTEIN"/>
    <property type="match status" value="1"/>
</dbReference>
<protein>
    <submittedName>
        <fullName evidence="3">Helix-turn-helix domain-containing protein</fullName>
    </submittedName>
</protein>
<dbReference type="SUPFAM" id="SSF46955">
    <property type="entry name" value="Putative DNA-binding domain"/>
    <property type="match status" value="1"/>
</dbReference>